<feature type="signal peptide" evidence="1">
    <location>
        <begin position="1"/>
        <end position="23"/>
    </location>
</feature>
<dbReference type="InterPro" id="IPR024338">
    <property type="entry name" value="MID1/Yam8"/>
</dbReference>
<dbReference type="PANTHER" id="PTHR39142">
    <property type="entry name" value="MID1P"/>
    <property type="match status" value="1"/>
</dbReference>
<keyword evidence="3" id="KW-1185">Reference proteome</keyword>
<feature type="chain" id="PRO_5040292884" description="Stretch-activated cation channel MID1" evidence="1">
    <location>
        <begin position="24"/>
        <end position="557"/>
    </location>
</feature>
<dbReference type="PANTHER" id="PTHR39142:SF1">
    <property type="entry name" value="AEL197CP"/>
    <property type="match status" value="1"/>
</dbReference>
<keyword evidence="1" id="KW-0732">Signal</keyword>
<evidence type="ECO:0000256" key="1">
    <source>
        <dbReference type="SAM" id="SignalP"/>
    </source>
</evidence>
<evidence type="ECO:0000313" key="3">
    <source>
        <dbReference type="Proteomes" id="UP000774326"/>
    </source>
</evidence>
<protein>
    <recommendedName>
        <fullName evidence="4">Stretch-activated cation channel MID1</fullName>
    </recommendedName>
</protein>
<proteinExistence type="predicted"/>
<reference evidence="2" key="1">
    <citation type="journal article" date="2021" name="Open Biol.">
        <title>Shared evolutionary footprints suggest mitochondrial oxidative damage underlies multiple complex I losses in fungi.</title>
        <authorList>
            <person name="Schikora-Tamarit M.A."/>
            <person name="Marcet-Houben M."/>
            <person name="Nosek J."/>
            <person name="Gabaldon T."/>
        </authorList>
    </citation>
    <scope>NUCLEOTIDE SEQUENCE</scope>
    <source>
        <strain evidence="2">CBS2887</strain>
    </source>
</reference>
<dbReference type="EMBL" id="JAEUBG010003924">
    <property type="protein sequence ID" value="KAH3682137.1"/>
    <property type="molecule type" value="Genomic_DNA"/>
</dbReference>
<organism evidence="2 3">
    <name type="scientific">Wickerhamomyces pijperi</name>
    <name type="common">Yeast</name>
    <name type="synonym">Pichia pijperi</name>
    <dbReference type="NCBI Taxonomy" id="599730"/>
    <lineage>
        <taxon>Eukaryota</taxon>
        <taxon>Fungi</taxon>
        <taxon>Dikarya</taxon>
        <taxon>Ascomycota</taxon>
        <taxon>Saccharomycotina</taxon>
        <taxon>Saccharomycetes</taxon>
        <taxon>Phaffomycetales</taxon>
        <taxon>Wickerhamomycetaceae</taxon>
        <taxon>Wickerhamomyces</taxon>
    </lineage>
</organism>
<sequence length="557" mass="62738">MILLIRSLLFLLSLTLFPVSIQASLWNNRLFPRSNHKHLQNDPTLPTVQLDDVQKDLNTYLIRNVTTIVSQKAYTLDLYAGNYSSTYNMTFSYYTNGSPFSDVNSVSNSSLAYTADGTPSTSTSVTTLYFSANLCAAPLGDSQGSAQDNVVGTLFFDNETMTFPVSFHNGYASAKILLKSMKYVQTRSLYFTLAFNNLYGEYNSSTDYFSVSFGISNEGYMFKNQLKKGGYIRYLDSDSSSVLFEAKNSSYLGASDPSMNRILSGSSDYKLKIFEEEELTQAQYYNASVCYFDNLASKYHIDHAEHFTEQLNQSVSRTTKVSNLTAETQYRAYYIYIDDNTSYQIINIIPFSTQTEGICQLVDDMSFCSNVRYSIPQSKKFQEDGNYQDFINSYDNYARDVYNNFTLALGLDGCQLPDDQIYSPITSCQECSEAYKNWLCAVLIPRCDSTIATNSTISRVERTSLRSQVLSESVEVPSSYYETLPCIDLCFTIVRNCPSDFGFSCPKMMRDIENNYGFMNAANQNDGNGVGVGCNFVGEMFYSESIKPIGDYDVYGE</sequence>
<dbReference type="AlphaFoldDB" id="A0A9P8Q2Y9"/>
<reference evidence="2" key="2">
    <citation type="submission" date="2021-01" db="EMBL/GenBank/DDBJ databases">
        <authorList>
            <person name="Schikora-Tamarit M.A."/>
        </authorList>
    </citation>
    <scope>NUCLEOTIDE SEQUENCE</scope>
    <source>
        <strain evidence="2">CBS2887</strain>
    </source>
</reference>
<dbReference type="OrthoDB" id="5405745at2759"/>
<evidence type="ECO:0008006" key="4">
    <source>
        <dbReference type="Google" id="ProtNLM"/>
    </source>
</evidence>
<evidence type="ECO:0000313" key="2">
    <source>
        <dbReference type="EMBL" id="KAH3682137.1"/>
    </source>
</evidence>
<gene>
    <name evidence="2" type="ORF">WICPIJ_006895</name>
</gene>
<dbReference type="Proteomes" id="UP000774326">
    <property type="component" value="Unassembled WGS sequence"/>
</dbReference>
<dbReference type="GO" id="GO:0005262">
    <property type="term" value="F:calcium channel activity"/>
    <property type="evidence" value="ECO:0007669"/>
    <property type="project" value="InterPro"/>
</dbReference>
<name>A0A9P8Q2Y9_WICPI</name>
<accession>A0A9P8Q2Y9</accession>
<dbReference type="GO" id="GO:0098703">
    <property type="term" value="P:calcium ion import across plasma membrane"/>
    <property type="evidence" value="ECO:0007669"/>
    <property type="project" value="InterPro"/>
</dbReference>
<dbReference type="Pfam" id="PF12929">
    <property type="entry name" value="Mid1"/>
    <property type="match status" value="1"/>
</dbReference>
<comment type="caution">
    <text evidence="2">The sequence shown here is derived from an EMBL/GenBank/DDBJ whole genome shotgun (WGS) entry which is preliminary data.</text>
</comment>